<feature type="transmembrane region" description="Helical" evidence="1">
    <location>
        <begin position="38"/>
        <end position="61"/>
    </location>
</feature>
<dbReference type="Pfam" id="PF03988">
    <property type="entry name" value="DUF347"/>
    <property type="match status" value="4"/>
</dbReference>
<dbReference type="Proteomes" id="UP000181728">
    <property type="component" value="Unassembled WGS sequence"/>
</dbReference>
<feature type="transmembrane region" description="Helical" evidence="1">
    <location>
        <begin position="133"/>
        <end position="150"/>
    </location>
</feature>
<proteinExistence type="predicted"/>
<dbReference type="Proteomes" id="UP000294726">
    <property type="component" value="Chromosome"/>
</dbReference>
<dbReference type="InterPro" id="IPR007136">
    <property type="entry name" value="DUF347"/>
</dbReference>
<name>A0A483BUA9_OENOE</name>
<feature type="transmembrane region" description="Helical" evidence="1">
    <location>
        <begin position="98"/>
        <end position="117"/>
    </location>
</feature>
<feature type="transmembrane region" description="Helical" evidence="1">
    <location>
        <begin position="162"/>
        <end position="181"/>
    </location>
</feature>
<gene>
    <name evidence="2" type="ORF">ATX59_02300</name>
    <name evidence="3" type="ORF">OENI_0442</name>
</gene>
<sequence length="252" mass="28289">MIKKTLPNKVAAVTIIFWITKIISTAMGESVSDFLSQTFNPYLVVISTIIVTASLIGIQIFSQKYHIWLYWGAVGLIAIFGTMLADSIHIALGIPYEISALGFAILLIVNFSIWYRIEGTLSVHEITTRRRELFYWLTILFTFGLGTALGDYTSHVLNWGTLNSGFFFLILFAIPIIWRVFSKKAEILTFWSAYVMTRPLGASFADWGSYGLYGHNPEGVGFFLLTIFLILLIALSAKSFLGIKRNETVTSQ</sequence>
<evidence type="ECO:0000313" key="5">
    <source>
        <dbReference type="Proteomes" id="UP000294726"/>
    </source>
</evidence>
<feature type="transmembrane region" description="Helical" evidence="1">
    <location>
        <begin position="188"/>
        <end position="207"/>
    </location>
</feature>
<dbReference type="RefSeq" id="WP_071419049.1">
    <property type="nucleotide sequence ID" value="NZ_LR031358.1"/>
</dbReference>
<dbReference type="EMBL" id="MLOK01000025">
    <property type="protein sequence ID" value="OIM21820.1"/>
    <property type="molecule type" value="Genomic_DNA"/>
</dbReference>
<evidence type="ECO:0000256" key="1">
    <source>
        <dbReference type="SAM" id="Phobius"/>
    </source>
</evidence>
<evidence type="ECO:0000313" key="4">
    <source>
        <dbReference type="Proteomes" id="UP000181728"/>
    </source>
</evidence>
<keyword evidence="1" id="KW-0812">Transmembrane</keyword>
<dbReference type="EMBL" id="LR031358">
    <property type="protein sequence ID" value="VDB97438.1"/>
    <property type="molecule type" value="Genomic_DNA"/>
</dbReference>
<protein>
    <recommendedName>
        <fullName evidence="6">Membrane-anchored protein</fullName>
    </recommendedName>
</protein>
<reference evidence="3 5" key="2">
    <citation type="submission" date="2018-08" db="EMBL/GenBank/DDBJ databases">
        <authorList>
            <person name="Lorentzen P. G. S. M."/>
        </authorList>
    </citation>
    <scope>NUCLEOTIDE SEQUENCE [LARGE SCALE GENOMIC DNA]</scope>
    <source>
        <strain evidence="3 5">CRBO_1381</strain>
    </source>
</reference>
<accession>A0A483BUA9</accession>
<dbReference type="AlphaFoldDB" id="A0A483BUA9"/>
<feature type="transmembrane region" description="Helical" evidence="1">
    <location>
        <begin position="219"/>
        <end position="237"/>
    </location>
</feature>
<feature type="transmembrane region" description="Helical" evidence="1">
    <location>
        <begin position="68"/>
        <end position="92"/>
    </location>
</feature>
<keyword evidence="1" id="KW-0472">Membrane</keyword>
<organism evidence="2 4">
    <name type="scientific">Oenococcus oeni</name>
    <name type="common">Leuconostoc oenos</name>
    <dbReference type="NCBI Taxonomy" id="1247"/>
    <lineage>
        <taxon>Bacteria</taxon>
        <taxon>Bacillati</taxon>
        <taxon>Bacillota</taxon>
        <taxon>Bacilli</taxon>
        <taxon>Lactobacillales</taxon>
        <taxon>Lactobacillaceae</taxon>
        <taxon>Oenococcus</taxon>
    </lineage>
</organism>
<evidence type="ECO:0000313" key="2">
    <source>
        <dbReference type="EMBL" id="OIM21820.1"/>
    </source>
</evidence>
<evidence type="ECO:0008006" key="6">
    <source>
        <dbReference type="Google" id="ProtNLM"/>
    </source>
</evidence>
<keyword evidence="1" id="KW-1133">Transmembrane helix</keyword>
<evidence type="ECO:0000313" key="3">
    <source>
        <dbReference type="EMBL" id="VDB97438.1"/>
    </source>
</evidence>
<reference evidence="2 4" key="1">
    <citation type="journal article" date="2016" name="BMC Genomics">
        <title>Consensus pan-genome assembly of the specialised wine bacterium Oenococcus oeni.</title>
        <authorList>
            <person name="Sternes P.R."/>
            <person name="Borneman A.R."/>
        </authorList>
    </citation>
    <scope>NUCLEOTIDE SEQUENCE [LARGE SCALE GENOMIC DNA]</scope>
    <source>
        <strain evidence="2 4">AWRIB661</strain>
    </source>
</reference>